<feature type="transmembrane region" description="Helical" evidence="6">
    <location>
        <begin position="412"/>
        <end position="434"/>
    </location>
</feature>
<dbReference type="InterPro" id="IPR036259">
    <property type="entry name" value="MFS_trans_sf"/>
</dbReference>
<feature type="transmembrane region" description="Helical" evidence="6">
    <location>
        <begin position="150"/>
        <end position="169"/>
    </location>
</feature>
<dbReference type="AlphaFoldDB" id="A0AAD7XSP1"/>
<feature type="transmembrane region" description="Helical" evidence="6">
    <location>
        <begin position="92"/>
        <end position="108"/>
    </location>
</feature>
<evidence type="ECO:0000256" key="3">
    <source>
        <dbReference type="ARBA" id="ARBA00022989"/>
    </source>
</evidence>
<dbReference type="GO" id="GO:0022857">
    <property type="term" value="F:transmembrane transporter activity"/>
    <property type="evidence" value="ECO:0007669"/>
    <property type="project" value="InterPro"/>
</dbReference>
<feature type="transmembrane region" description="Helical" evidence="6">
    <location>
        <begin position="248"/>
        <end position="267"/>
    </location>
</feature>
<feature type="transmembrane region" description="Helical" evidence="6">
    <location>
        <begin position="515"/>
        <end position="537"/>
    </location>
</feature>
<evidence type="ECO:0000256" key="2">
    <source>
        <dbReference type="ARBA" id="ARBA00022692"/>
    </source>
</evidence>
<dbReference type="PANTHER" id="PTHR23501">
    <property type="entry name" value="MAJOR FACILITATOR SUPERFAMILY"/>
    <property type="match status" value="1"/>
</dbReference>
<dbReference type="InterPro" id="IPR005829">
    <property type="entry name" value="Sugar_transporter_CS"/>
</dbReference>
<comment type="caution">
    <text evidence="8">The sequence shown here is derived from an EMBL/GenBank/DDBJ whole genome shotgun (WGS) entry which is preliminary data.</text>
</comment>
<keyword evidence="2 6" id="KW-0812">Transmembrane</keyword>
<organism evidence="8 9">
    <name type="scientific">Lichtheimia ornata</name>
    <dbReference type="NCBI Taxonomy" id="688661"/>
    <lineage>
        <taxon>Eukaryota</taxon>
        <taxon>Fungi</taxon>
        <taxon>Fungi incertae sedis</taxon>
        <taxon>Mucoromycota</taxon>
        <taxon>Mucoromycotina</taxon>
        <taxon>Mucoromycetes</taxon>
        <taxon>Mucorales</taxon>
        <taxon>Lichtheimiaceae</taxon>
        <taxon>Lichtheimia</taxon>
    </lineage>
</organism>
<dbReference type="Gene3D" id="1.20.1250.20">
    <property type="entry name" value="MFS general substrate transporter like domains"/>
    <property type="match status" value="1"/>
</dbReference>
<dbReference type="Proteomes" id="UP001234581">
    <property type="component" value="Unassembled WGS sequence"/>
</dbReference>
<dbReference type="EMBL" id="JARTCD010000048">
    <property type="protein sequence ID" value="KAJ8655504.1"/>
    <property type="molecule type" value="Genomic_DNA"/>
</dbReference>
<dbReference type="PROSITE" id="PS00216">
    <property type="entry name" value="SUGAR_TRANSPORT_1"/>
    <property type="match status" value="1"/>
</dbReference>
<keyword evidence="3 6" id="KW-1133">Transmembrane helix</keyword>
<dbReference type="SUPFAM" id="SSF103473">
    <property type="entry name" value="MFS general substrate transporter"/>
    <property type="match status" value="2"/>
</dbReference>
<dbReference type="InterPro" id="IPR020846">
    <property type="entry name" value="MFS_dom"/>
</dbReference>
<dbReference type="GO" id="GO:0005886">
    <property type="term" value="C:plasma membrane"/>
    <property type="evidence" value="ECO:0007669"/>
    <property type="project" value="TreeGrafter"/>
</dbReference>
<feature type="transmembrane region" description="Helical" evidence="6">
    <location>
        <begin position="279"/>
        <end position="299"/>
    </location>
</feature>
<gene>
    <name evidence="8" type="ORF">O0I10_008790</name>
</gene>
<feature type="transmembrane region" description="Helical" evidence="6">
    <location>
        <begin position="355"/>
        <end position="374"/>
    </location>
</feature>
<proteinExistence type="predicted"/>
<feature type="transmembrane region" description="Helical" evidence="6">
    <location>
        <begin position="446"/>
        <end position="465"/>
    </location>
</feature>
<comment type="subcellular location">
    <subcellularLocation>
        <location evidence="1">Membrane</location>
        <topology evidence="1">Multi-pass membrane protein</topology>
    </subcellularLocation>
</comment>
<feature type="transmembrane region" description="Helical" evidence="6">
    <location>
        <begin position="311"/>
        <end position="335"/>
    </location>
</feature>
<protein>
    <recommendedName>
        <fullName evidence="7">Major facilitator superfamily (MFS) profile domain-containing protein</fullName>
    </recommendedName>
</protein>
<evidence type="ECO:0000259" key="7">
    <source>
        <dbReference type="PROSITE" id="PS50850"/>
    </source>
</evidence>
<reference evidence="8 9" key="1">
    <citation type="submission" date="2023-03" db="EMBL/GenBank/DDBJ databases">
        <title>Genome sequence of Lichtheimia ornata CBS 291.66.</title>
        <authorList>
            <person name="Mohabir J.T."/>
            <person name="Shea T.P."/>
            <person name="Kurbessoian T."/>
            <person name="Berby B."/>
            <person name="Fontaine J."/>
            <person name="Livny J."/>
            <person name="Gnirke A."/>
            <person name="Stajich J.E."/>
            <person name="Cuomo C.A."/>
        </authorList>
    </citation>
    <scope>NUCLEOTIDE SEQUENCE [LARGE SCALE GENOMIC DNA]</scope>
    <source>
        <strain evidence="8">CBS 291.66</strain>
    </source>
</reference>
<name>A0AAD7XSP1_9FUNG</name>
<evidence type="ECO:0000313" key="8">
    <source>
        <dbReference type="EMBL" id="KAJ8655504.1"/>
    </source>
</evidence>
<dbReference type="InterPro" id="IPR011701">
    <property type="entry name" value="MFS"/>
</dbReference>
<evidence type="ECO:0000256" key="6">
    <source>
        <dbReference type="SAM" id="Phobius"/>
    </source>
</evidence>
<feature type="transmembrane region" description="Helical" evidence="6">
    <location>
        <begin position="381"/>
        <end position="400"/>
    </location>
</feature>
<dbReference type="Gene3D" id="1.20.1720.10">
    <property type="entry name" value="Multidrug resistance protein D"/>
    <property type="match status" value="1"/>
</dbReference>
<feature type="region of interest" description="Disordered" evidence="5">
    <location>
        <begin position="1"/>
        <end position="40"/>
    </location>
</feature>
<evidence type="ECO:0000313" key="9">
    <source>
        <dbReference type="Proteomes" id="UP001234581"/>
    </source>
</evidence>
<feature type="transmembrane region" description="Helical" evidence="6">
    <location>
        <begin position="181"/>
        <end position="204"/>
    </location>
</feature>
<dbReference type="PANTHER" id="PTHR23501:SF198">
    <property type="entry name" value="AZOLE RESISTANCE PROTEIN 1-RELATED"/>
    <property type="match status" value="1"/>
</dbReference>
<sequence>MASAETSTTDDNITINTYHDPKESSSSSSPNQFANETTPDQKPRTLFDTIRLVILFIGVILSMFVMSLNSTVVAPAMTIIAAELDALSNQTWIATAYLLAVNAFQPISGKLSDIFGRKPVLLFGLSFFVLGSLINALTPTVSGLIAGRTIQGAGAGFIMSLVFVIITDIAPVDWRPRLQSVLVIVYGLASVVGPLLGGAFVDYLTWRWDFWINVILGGVALVIIAVLFKETSTTSTGTFRSKLKRVDFIGCTLSIGFIVCLLLALNWGPLYGWGDAHSIATFVVAGVLLVLLIIAEFWFVKEPILPAEVLLNPNIFVIYLYMACLGLTFIGTLYFGPILYQSVFGASSSESGIRLIPFMACLIAGSIASGLLLKSFPYVKLYILIGAASNLIGYGLFFTVDETANWGRQAGFLTFCGLAFGLSQQNCILGVQTAASKEYMAVATSLNNFVMLLASSIGVALYQTLFSTFLQAQLKGLSPAILQQAAKYGALSNYLYIRDMPQEFQGPIIHAYMEALHNVFIVPLVAGGVGFICALFVRNIKYGQGTSSANNKERDLEKVELQQQQQ</sequence>
<dbReference type="CDD" id="cd17502">
    <property type="entry name" value="MFS_Azr1_MDR_like"/>
    <property type="match status" value="1"/>
</dbReference>
<dbReference type="Pfam" id="PF07690">
    <property type="entry name" value="MFS_1"/>
    <property type="match status" value="1"/>
</dbReference>
<feature type="transmembrane region" description="Helical" evidence="6">
    <location>
        <begin position="120"/>
        <end position="138"/>
    </location>
</feature>
<keyword evidence="9" id="KW-1185">Reference proteome</keyword>
<dbReference type="GeneID" id="83216197"/>
<keyword evidence="4 6" id="KW-0472">Membrane</keyword>
<feature type="transmembrane region" description="Helical" evidence="6">
    <location>
        <begin position="210"/>
        <end position="228"/>
    </location>
</feature>
<feature type="transmembrane region" description="Helical" evidence="6">
    <location>
        <begin position="52"/>
        <end position="80"/>
    </location>
</feature>
<evidence type="ECO:0000256" key="4">
    <source>
        <dbReference type="ARBA" id="ARBA00023136"/>
    </source>
</evidence>
<dbReference type="PROSITE" id="PS50850">
    <property type="entry name" value="MFS"/>
    <property type="match status" value="1"/>
</dbReference>
<evidence type="ECO:0000256" key="5">
    <source>
        <dbReference type="SAM" id="MobiDB-lite"/>
    </source>
</evidence>
<dbReference type="RefSeq" id="XP_058340417.1">
    <property type="nucleotide sequence ID" value="XM_058488791.1"/>
</dbReference>
<accession>A0AAD7XSP1</accession>
<feature type="domain" description="Major facilitator superfamily (MFS) profile" evidence="7">
    <location>
        <begin position="55"/>
        <end position="542"/>
    </location>
</feature>
<evidence type="ECO:0000256" key="1">
    <source>
        <dbReference type="ARBA" id="ARBA00004141"/>
    </source>
</evidence>